<dbReference type="EMBL" id="FCNV02000003">
    <property type="protein sequence ID" value="SAL28566.1"/>
    <property type="molecule type" value="Genomic_DNA"/>
</dbReference>
<evidence type="ECO:0000313" key="2">
    <source>
        <dbReference type="Proteomes" id="UP000198263"/>
    </source>
</evidence>
<evidence type="ECO:0000313" key="1">
    <source>
        <dbReference type="EMBL" id="SAL28566.1"/>
    </source>
</evidence>
<keyword evidence="2" id="KW-1185">Reference proteome</keyword>
<sequence length="92" mass="9973">MSTLVIRDLVHHAEMGRNEMSAVRGGMGLYFPSYNASYSLDATTQQLANQAQKTFNANGVNDAFAQDITSKVGPKQKANNDSSINVYGPYAL</sequence>
<protein>
    <submittedName>
        <fullName evidence="1">Uncharacterized protein</fullName>
    </submittedName>
</protein>
<dbReference type="Proteomes" id="UP000198263">
    <property type="component" value="Unassembled WGS sequence"/>
</dbReference>
<name>A0A658QWC4_9BURK</name>
<reference evidence="1 2" key="1">
    <citation type="submission" date="2016-01" db="EMBL/GenBank/DDBJ databases">
        <authorList>
            <person name="Peeters C."/>
        </authorList>
    </citation>
    <scope>NUCLEOTIDE SEQUENCE [LARGE SCALE GENOMIC DNA]</scope>
    <source>
        <strain evidence="1">LMG 29315</strain>
    </source>
</reference>
<accession>A0A658QWC4</accession>
<organism evidence="1 2">
    <name type="scientific">Caballeronia concitans</name>
    <dbReference type="NCBI Taxonomy" id="1777133"/>
    <lineage>
        <taxon>Bacteria</taxon>
        <taxon>Pseudomonadati</taxon>
        <taxon>Pseudomonadota</taxon>
        <taxon>Betaproteobacteria</taxon>
        <taxon>Burkholderiales</taxon>
        <taxon>Burkholderiaceae</taxon>
        <taxon>Caballeronia</taxon>
    </lineage>
</organism>
<gene>
    <name evidence="1" type="ORF">AWB72_02322</name>
</gene>
<dbReference type="AlphaFoldDB" id="A0A658QWC4"/>
<dbReference type="OrthoDB" id="8966445at2"/>
<dbReference type="RefSeq" id="WP_052450051.1">
    <property type="nucleotide sequence ID" value="NZ_FCNV02000003.1"/>
</dbReference>
<proteinExistence type="predicted"/>
<comment type="caution">
    <text evidence="1">The sequence shown here is derived from an EMBL/GenBank/DDBJ whole genome shotgun (WGS) entry which is preliminary data.</text>
</comment>